<dbReference type="EMBL" id="UGOB01000001">
    <property type="protein sequence ID" value="STX42150.1"/>
    <property type="molecule type" value="Genomic_DNA"/>
</dbReference>
<keyword evidence="3" id="KW-1185">Reference proteome</keyword>
<dbReference type="Proteomes" id="UP000054691">
    <property type="component" value="Unassembled WGS sequence"/>
</dbReference>
<gene>
    <name evidence="1" type="ORF">Lgra_2591</name>
    <name evidence="2" type="ORF">NCTC12388_00543</name>
</gene>
<accession>A0A378JC09</accession>
<sequence>MKMELITSKIRPIRKLFIIDTDSTLHFETIVEELSDEIDGFKNIFLLNDKEIWSSINIEFVKRHDPDFIINFSNLEDALIKDHFEIETVNAKTDNFKLSKYGTKIRTFTTKPFLLNKSDEFLPKEIFYSSQLGWEPLSLMASINFGYKKDKEDLDLSCSIFKDINLKPIQNLSDIRKQLLKKNNKFCLITNHLDITTGSSSIYHENFNKEGYFKQGIHIFVSNERDLQSLIYFWNTRATYSHDDLIWIPIELLSDFSSIIKKSYKIIYITEEIRDSIQKIIGEKKSTTDLFKLNRLYFNERISRWKSFEHETYITKSDNTFLVNHPSFKSFSDIGMNSPCIIEVRGWWNLPKRYCLGSIFSHHGEKEGFYNHEYMRVSQNILSIATFPFNPFSSNIYTEFYDITFEQVANKIFQDSKLIFKKTDKSYLLKQLINTLEGIGNIKLICNQEIHNLIKKLSPIKRVEQAIKKSLEHDKSKSTDIQKDLDQMNSIIGNMEENRIIERTPTIKTIDQLLSLKSAESTKEKFFQTLTSLYKNKILLRGKYFSCSHCSGMIWLPLEGIKRKNYCPDCDMPVSIPINANNQTDYFKLNNLVVRAFDQGQVSTLLLMNYINEISCPNNEFLSNILVFDELAHTTQELTDIDLFIKVGSKIGIAECKSNMAFQSEQIKSLITIGNQLKVDFVFFSSFLKKGCEELSRLVEQLKTLEFNYPAFILSQEEIFNPSEILMKYFEISSETKIKPEIIILGKNNKNKLG</sequence>
<reference evidence="2 4" key="2">
    <citation type="submission" date="2018-06" db="EMBL/GenBank/DDBJ databases">
        <authorList>
            <consortium name="Pathogen Informatics"/>
            <person name="Doyle S."/>
        </authorList>
    </citation>
    <scope>NUCLEOTIDE SEQUENCE [LARGE SCALE GENOMIC DNA]</scope>
    <source>
        <strain evidence="2 4">NCTC12388</strain>
    </source>
</reference>
<dbReference type="AlphaFoldDB" id="A0A378JC09"/>
<reference evidence="1 3" key="1">
    <citation type="submission" date="2015-11" db="EMBL/GenBank/DDBJ databases">
        <title>Genomic analysis of 38 Legionella species identifies large and diverse effector repertoires.</title>
        <authorList>
            <person name="Burstein D."/>
            <person name="Amaro F."/>
            <person name="Zusman T."/>
            <person name="Lifshitz Z."/>
            <person name="Cohen O."/>
            <person name="Gilbert J.A."/>
            <person name="Pupko T."/>
            <person name="Shuman H.A."/>
            <person name="Segal G."/>
        </authorList>
    </citation>
    <scope>NUCLEOTIDE SEQUENCE [LARGE SCALE GENOMIC DNA]</scope>
    <source>
        <strain evidence="1 3">Lyon 8420412</strain>
    </source>
</reference>
<protein>
    <submittedName>
        <fullName evidence="2">Uncharacterized protein</fullName>
    </submittedName>
</protein>
<evidence type="ECO:0000313" key="3">
    <source>
        <dbReference type="Proteomes" id="UP000054691"/>
    </source>
</evidence>
<evidence type="ECO:0000313" key="1">
    <source>
        <dbReference type="EMBL" id="KTD05814.1"/>
    </source>
</evidence>
<organism evidence="2 4">
    <name type="scientific">Legionella gratiana</name>
    <dbReference type="NCBI Taxonomy" id="45066"/>
    <lineage>
        <taxon>Bacteria</taxon>
        <taxon>Pseudomonadati</taxon>
        <taxon>Pseudomonadota</taxon>
        <taxon>Gammaproteobacteria</taxon>
        <taxon>Legionellales</taxon>
        <taxon>Legionellaceae</taxon>
        <taxon>Legionella</taxon>
    </lineage>
</organism>
<proteinExistence type="predicted"/>
<evidence type="ECO:0000313" key="4">
    <source>
        <dbReference type="Proteomes" id="UP000254476"/>
    </source>
</evidence>
<dbReference type="EMBL" id="LNYE01000029">
    <property type="protein sequence ID" value="KTD05814.1"/>
    <property type="molecule type" value="Genomic_DNA"/>
</dbReference>
<dbReference type="OrthoDB" id="7068232at2"/>
<dbReference type="RefSeq" id="WP_058499704.1">
    <property type="nucleotide sequence ID" value="NZ_CAAAHW010000002.1"/>
</dbReference>
<name>A0A378JC09_9GAMM</name>
<evidence type="ECO:0000313" key="2">
    <source>
        <dbReference type="EMBL" id="STX42150.1"/>
    </source>
</evidence>
<dbReference type="Proteomes" id="UP000254476">
    <property type="component" value="Unassembled WGS sequence"/>
</dbReference>